<dbReference type="GO" id="GO:0006302">
    <property type="term" value="P:double-strand break repair"/>
    <property type="evidence" value="ECO:0007669"/>
    <property type="project" value="InterPro"/>
</dbReference>
<dbReference type="PANTHER" id="PTHR42771">
    <property type="entry name" value="IRON(3+)-HYDROXAMATE IMPORT ATP-BINDING PROTEIN FHUC"/>
    <property type="match status" value="1"/>
</dbReference>
<dbReference type="InterPro" id="IPR051535">
    <property type="entry name" value="Siderophore_ABC-ATPase"/>
</dbReference>
<evidence type="ECO:0000313" key="10">
    <source>
        <dbReference type="Proteomes" id="UP000823771"/>
    </source>
</evidence>
<protein>
    <submittedName>
        <fullName evidence="9">AAA family ATPase</fullName>
    </submittedName>
</protein>
<dbReference type="PANTHER" id="PTHR42771:SF2">
    <property type="entry name" value="IRON(3+)-HYDROXAMATE IMPORT ATP-BINDING PROTEIN FHUC"/>
    <property type="match status" value="1"/>
</dbReference>
<dbReference type="Proteomes" id="UP000823771">
    <property type="component" value="Unassembled WGS sequence"/>
</dbReference>
<gene>
    <name evidence="9" type="ORF">IAB80_08025</name>
</gene>
<evidence type="ECO:0000256" key="6">
    <source>
        <dbReference type="ARBA" id="ARBA00023065"/>
    </source>
</evidence>
<keyword evidence="3" id="KW-1003">Cell membrane</keyword>
<feature type="domain" description="AAA+ ATPase" evidence="8">
    <location>
        <begin position="35"/>
        <end position="209"/>
    </location>
</feature>
<dbReference type="CDD" id="cd00267">
    <property type="entry name" value="ABC_ATPase"/>
    <property type="match status" value="1"/>
</dbReference>
<evidence type="ECO:0000256" key="5">
    <source>
        <dbReference type="ARBA" id="ARBA00023004"/>
    </source>
</evidence>
<evidence type="ECO:0000256" key="3">
    <source>
        <dbReference type="ARBA" id="ARBA00022475"/>
    </source>
</evidence>
<evidence type="ECO:0000259" key="8">
    <source>
        <dbReference type="SMART" id="SM00382"/>
    </source>
</evidence>
<evidence type="ECO:0000256" key="7">
    <source>
        <dbReference type="ARBA" id="ARBA00023136"/>
    </source>
</evidence>
<keyword evidence="6" id="KW-0406">Ion transport</keyword>
<comment type="subcellular location">
    <subcellularLocation>
        <location evidence="1">Cell membrane</location>
        <topology evidence="1">Peripheral membrane protein</topology>
    </subcellularLocation>
</comment>
<proteinExistence type="predicted"/>
<dbReference type="EMBL" id="JADILZ010000073">
    <property type="protein sequence ID" value="MBO8478818.1"/>
    <property type="molecule type" value="Genomic_DNA"/>
</dbReference>
<dbReference type="SMART" id="SM00382">
    <property type="entry name" value="AAA"/>
    <property type="match status" value="1"/>
</dbReference>
<keyword evidence="2" id="KW-0813">Transport</keyword>
<keyword evidence="4" id="KW-0410">Iron transport</keyword>
<dbReference type="Pfam" id="PF13476">
    <property type="entry name" value="AAA_23"/>
    <property type="match status" value="1"/>
</dbReference>
<dbReference type="InterPro" id="IPR027417">
    <property type="entry name" value="P-loop_NTPase"/>
</dbReference>
<name>A0A9D9NMT7_9BACT</name>
<dbReference type="SUPFAM" id="SSF52540">
    <property type="entry name" value="P-loop containing nucleoside triphosphate hydrolases"/>
    <property type="match status" value="1"/>
</dbReference>
<dbReference type="GO" id="GO:0005886">
    <property type="term" value="C:plasma membrane"/>
    <property type="evidence" value="ECO:0007669"/>
    <property type="project" value="UniProtKB-SubCell"/>
</dbReference>
<reference evidence="9" key="2">
    <citation type="journal article" date="2021" name="PeerJ">
        <title>Extensive microbial diversity within the chicken gut microbiome revealed by metagenomics and culture.</title>
        <authorList>
            <person name="Gilroy R."/>
            <person name="Ravi A."/>
            <person name="Getino M."/>
            <person name="Pursley I."/>
            <person name="Horton D.L."/>
            <person name="Alikhan N.F."/>
            <person name="Baker D."/>
            <person name="Gharbi K."/>
            <person name="Hall N."/>
            <person name="Watson M."/>
            <person name="Adriaenssens E.M."/>
            <person name="Foster-Nyarko E."/>
            <person name="Jarju S."/>
            <person name="Secka A."/>
            <person name="Antonio M."/>
            <person name="Oren A."/>
            <person name="Chaudhuri R.R."/>
            <person name="La Ragione R."/>
            <person name="Hildebrand F."/>
            <person name="Pallen M.J."/>
        </authorList>
    </citation>
    <scope>NUCLEOTIDE SEQUENCE</scope>
    <source>
        <strain evidence="9">2478</strain>
    </source>
</reference>
<dbReference type="Gene3D" id="3.40.50.300">
    <property type="entry name" value="P-loop containing nucleotide triphosphate hydrolases"/>
    <property type="match status" value="2"/>
</dbReference>
<organism evidence="9 10">
    <name type="scientific">Candidatus Cryptobacteroides excrementipullorum</name>
    <dbReference type="NCBI Taxonomy" id="2840761"/>
    <lineage>
        <taxon>Bacteria</taxon>
        <taxon>Pseudomonadati</taxon>
        <taxon>Bacteroidota</taxon>
        <taxon>Bacteroidia</taxon>
        <taxon>Bacteroidales</taxon>
        <taxon>Candidatus Cryptobacteroides</taxon>
    </lineage>
</organism>
<evidence type="ECO:0000313" key="9">
    <source>
        <dbReference type="EMBL" id="MBO8478818.1"/>
    </source>
</evidence>
<sequence length="246" mass="28078">MIYIEKVINDRPEAERSEYPYSIPVIKELYELEFRKSITFITGENGTGKSTLIEAIAISAGFNPEGGSIYMNYSTYDTHSSLYNDIRLVRAARRNRDGYFLRAESFYNVASETDRISDRNQLARNYGGSLHGRSHGEGFLALVMNRMNGNGLYILDEPESALSVTSQLQFLVKMKELVDNKSQFIIATHSPILLAYPDADIYVITDKGLTLSEYEETEQYRLTKYFISNYRKVIAGLMDDRPDHCP</sequence>
<evidence type="ECO:0000256" key="1">
    <source>
        <dbReference type="ARBA" id="ARBA00004202"/>
    </source>
</evidence>
<dbReference type="GO" id="GO:0006826">
    <property type="term" value="P:iron ion transport"/>
    <property type="evidence" value="ECO:0007669"/>
    <property type="project" value="UniProtKB-KW"/>
</dbReference>
<reference evidence="9" key="1">
    <citation type="submission" date="2020-10" db="EMBL/GenBank/DDBJ databases">
        <authorList>
            <person name="Gilroy R."/>
        </authorList>
    </citation>
    <scope>NUCLEOTIDE SEQUENCE</scope>
    <source>
        <strain evidence="9">2478</strain>
    </source>
</reference>
<dbReference type="InterPro" id="IPR038729">
    <property type="entry name" value="Rad50/SbcC_AAA"/>
</dbReference>
<evidence type="ECO:0000256" key="2">
    <source>
        <dbReference type="ARBA" id="ARBA00022448"/>
    </source>
</evidence>
<comment type="caution">
    <text evidence="9">The sequence shown here is derived from an EMBL/GenBank/DDBJ whole genome shotgun (WGS) entry which is preliminary data.</text>
</comment>
<dbReference type="AlphaFoldDB" id="A0A9D9NMT7"/>
<dbReference type="InterPro" id="IPR003593">
    <property type="entry name" value="AAA+_ATPase"/>
</dbReference>
<dbReference type="GO" id="GO:0016887">
    <property type="term" value="F:ATP hydrolysis activity"/>
    <property type="evidence" value="ECO:0007669"/>
    <property type="project" value="InterPro"/>
</dbReference>
<accession>A0A9D9NMT7</accession>
<keyword evidence="5" id="KW-0408">Iron</keyword>
<evidence type="ECO:0000256" key="4">
    <source>
        <dbReference type="ARBA" id="ARBA00022496"/>
    </source>
</evidence>
<keyword evidence="7" id="KW-0472">Membrane</keyword>